<accession>A0ABU1T297</accession>
<dbReference type="EMBL" id="JAVDUJ010000001">
    <property type="protein sequence ID" value="MDR6939380.1"/>
    <property type="molecule type" value="Genomic_DNA"/>
</dbReference>
<dbReference type="RefSeq" id="WP_309956024.1">
    <property type="nucleotide sequence ID" value="NZ_CP136414.1"/>
</dbReference>
<comment type="caution">
    <text evidence="1">The sequence shown here is derived from an EMBL/GenBank/DDBJ whole genome shotgun (WGS) entry which is preliminary data.</text>
</comment>
<evidence type="ECO:0000313" key="2">
    <source>
        <dbReference type="Proteomes" id="UP001266099"/>
    </source>
</evidence>
<protein>
    <submittedName>
        <fullName evidence="1">Uncharacterized protein</fullName>
    </submittedName>
</protein>
<sequence length="171" mass="18971">MTPSDNTLFDADAVEVLIVEHEWHYLDIVPFTFTNPASIAYVDHLESGEHLDRFARKVAFVYLGLAFEYGGQIYIGDASCFLDTHPQLRANQNITALDPALIERIIVDVIVSMCGTITIIVEDLKVLIDISGGFQNAVYGANSQFLNHLKLLAGSQGLFLKHYVNGTRTLL</sequence>
<evidence type="ECO:0000313" key="1">
    <source>
        <dbReference type="EMBL" id="MDR6939380.1"/>
    </source>
</evidence>
<proteinExistence type="predicted"/>
<reference evidence="1 2" key="1">
    <citation type="submission" date="2023-07" db="EMBL/GenBank/DDBJ databases">
        <title>Sequencing the genomes of 1000 actinobacteria strains.</title>
        <authorList>
            <person name="Klenk H.-P."/>
        </authorList>
    </citation>
    <scope>NUCLEOTIDE SEQUENCE [LARGE SCALE GENOMIC DNA]</scope>
    <source>
        <strain evidence="1 2">DSM 15539</strain>
    </source>
</reference>
<keyword evidence="2" id="KW-1185">Reference proteome</keyword>
<gene>
    <name evidence="1" type="ORF">J2S36_000923</name>
</gene>
<name>A0ABU1T297_9ACTO</name>
<organism evidence="1 2">
    <name type="scientific">Arcanobacterium hippocoleae</name>
    <dbReference type="NCBI Taxonomy" id="149017"/>
    <lineage>
        <taxon>Bacteria</taxon>
        <taxon>Bacillati</taxon>
        <taxon>Actinomycetota</taxon>
        <taxon>Actinomycetes</taxon>
        <taxon>Actinomycetales</taxon>
        <taxon>Actinomycetaceae</taxon>
        <taxon>Arcanobacterium</taxon>
    </lineage>
</organism>
<dbReference type="Proteomes" id="UP001266099">
    <property type="component" value="Unassembled WGS sequence"/>
</dbReference>